<feature type="transmembrane region" description="Helical" evidence="5">
    <location>
        <begin position="213"/>
        <end position="237"/>
    </location>
</feature>
<feature type="transmembrane region" description="Helical" evidence="5">
    <location>
        <begin position="102"/>
        <end position="124"/>
    </location>
</feature>
<protein>
    <submittedName>
        <fullName evidence="6">LrgB family protein</fullName>
    </submittedName>
</protein>
<feature type="transmembrane region" description="Helical" evidence="5">
    <location>
        <begin position="16"/>
        <end position="36"/>
    </location>
</feature>
<feature type="transmembrane region" description="Helical" evidence="5">
    <location>
        <begin position="41"/>
        <end position="59"/>
    </location>
</feature>
<comment type="caution">
    <text evidence="6">The sequence shown here is derived from an EMBL/GenBank/DDBJ whole genome shotgun (WGS) entry which is preliminary data.</text>
</comment>
<sequence>MSDFFRIWVFLSESPLLWLTVTLCVYVASVSVYRWAGSTPFLLPVLTSVVALVIILLLTRTPYPVYFEGAQFIHFLIGPATVALAIPLFSQIKQLRKHWKPLCAALLIGTTVAMISTALLAWALGGSSDMIISLIPKSATMPIAMALVEYFGGQPSLAAVSVAITGISGTIVAAPILNALGVHKQITRGFTFGLAAHAIGTARSLQIHERAGAFAALGMGLTGVMTAVLMPAVMYLLRMMGIV</sequence>
<keyword evidence="2 5" id="KW-0812">Transmembrane</keyword>
<feature type="transmembrane region" description="Helical" evidence="5">
    <location>
        <begin position="71"/>
        <end position="90"/>
    </location>
</feature>
<keyword evidence="3 5" id="KW-1133">Transmembrane helix</keyword>
<dbReference type="Proteomes" id="UP000823889">
    <property type="component" value="Unassembled WGS sequence"/>
</dbReference>
<dbReference type="InterPro" id="IPR007300">
    <property type="entry name" value="CidB/LrgB"/>
</dbReference>
<gene>
    <name evidence="6" type="ORF">H9906_04390</name>
</gene>
<comment type="subcellular location">
    <subcellularLocation>
        <location evidence="1">Membrane</location>
        <topology evidence="1">Multi-pass membrane protein</topology>
    </subcellularLocation>
</comment>
<dbReference type="AlphaFoldDB" id="A0A9D2U9H1"/>
<dbReference type="EMBL" id="DWUQ01000087">
    <property type="protein sequence ID" value="HJD44253.1"/>
    <property type="molecule type" value="Genomic_DNA"/>
</dbReference>
<name>A0A9D2U9H1_9BURK</name>
<keyword evidence="4 5" id="KW-0472">Membrane</keyword>
<evidence type="ECO:0000256" key="4">
    <source>
        <dbReference type="ARBA" id="ARBA00023136"/>
    </source>
</evidence>
<reference evidence="6" key="2">
    <citation type="submission" date="2021-04" db="EMBL/GenBank/DDBJ databases">
        <authorList>
            <person name="Gilroy R."/>
        </authorList>
    </citation>
    <scope>NUCLEOTIDE SEQUENCE</scope>
    <source>
        <strain evidence="6">9264</strain>
    </source>
</reference>
<dbReference type="Pfam" id="PF04172">
    <property type="entry name" value="LrgB"/>
    <property type="match status" value="1"/>
</dbReference>
<evidence type="ECO:0000256" key="1">
    <source>
        <dbReference type="ARBA" id="ARBA00004141"/>
    </source>
</evidence>
<accession>A0A9D2U9H1</accession>
<evidence type="ECO:0000256" key="3">
    <source>
        <dbReference type="ARBA" id="ARBA00022989"/>
    </source>
</evidence>
<evidence type="ECO:0000313" key="6">
    <source>
        <dbReference type="EMBL" id="HJD44253.1"/>
    </source>
</evidence>
<dbReference type="GO" id="GO:0016020">
    <property type="term" value="C:membrane"/>
    <property type="evidence" value="ECO:0007669"/>
    <property type="project" value="UniProtKB-SubCell"/>
</dbReference>
<feature type="transmembrane region" description="Helical" evidence="5">
    <location>
        <begin position="157"/>
        <end position="177"/>
    </location>
</feature>
<evidence type="ECO:0000256" key="2">
    <source>
        <dbReference type="ARBA" id="ARBA00022692"/>
    </source>
</evidence>
<dbReference type="PANTHER" id="PTHR30249:SF0">
    <property type="entry name" value="PLASTIDAL GLYCOLATE_GLYCERATE TRANSLOCATOR 1, CHLOROPLASTIC"/>
    <property type="match status" value="1"/>
</dbReference>
<organism evidence="6 7">
    <name type="scientific">Candidatus Paenalcaligenes intestinipullorum</name>
    <dbReference type="NCBI Taxonomy" id="2838718"/>
    <lineage>
        <taxon>Bacteria</taxon>
        <taxon>Pseudomonadati</taxon>
        <taxon>Pseudomonadota</taxon>
        <taxon>Betaproteobacteria</taxon>
        <taxon>Burkholderiales</taxon>
        <taxon>Alcaligenaceae</taxon>
        <taxon>Paenalcaligenes</taxon>
    </lineage>
</organism>
<evidence type="ECO:0000256" key="5">
    <source>
        <dbReference type="SAM" id="Phobius"/>
    </source>
</evidence>
<evidence type="ECO:0000313" key="7">
    <source>
        <dbReference type="Proteomes" id="UP000823889"/>
    </source>
</evidence>
<proteinExistence type="predicted"/>
<reference evidence="6" key="1">
    <citation type="journal article" date="2021" name="PeerJ">
        <title>Extensive microbial diversity within the chicken gut microbiome revealed by metagenomics and culture.</title>
        <authorList>
            <person name="Gilroy R."/>
            <person name="Ravi A."/>
            <person name="Getino M."/>
            <person name="Pursley I."/>
            <person name="Horton D.L."/>
            <person name="Alikhan N.F."/>
            <person name="Baker D."/>
            <person name="Gharbi K."/>
            <person name="Hall N."/>
            <person name="Watson M."/>
            <person name="Adriaenssens E.M."/>
            <person name="Foster-Nyarko E."/>
            <person name="Jarju S."/>
            <person name="Secka A."/>
            <person name="Antonio M."/>
            <person name="Oren A."/>
            <person name="Chaudhuri R.R."/>
            <person name="La Ragione R."/>
            <person name="Hildebrand F."/>
            <person name="Pallen M.J."/>
        </authorList>
    </citation>
    <scope>NUCLEOTIDE SEQUENCE</scope>
    <source>
        <strain evidence="6">9264</strain>
    </source>
</reference>
<dbReference type="PANTHER" id="PTHR30249">
    <property type="entry name" value="PUTATIVE SEROTONIN TRANSPORTER"/>
    <property type="match status" value="1"/>
</dbReference>